<dbReference type="InterPro" id="IPR022907">
    <property type="entry name" value="VapC_family"/>
</dbReference>
<feature type="binding site" evidence="5">
    <location>
        <position position="110"/>
    </location>
    <ligand>
        <name>Mg(2+)</name>
        <dbReference type="ChEBI" id="CHEBI:18420"/>
    </ligand>
</feature>
<dbReference type="RefSeq" id="WP_264489046.1">
    <property type="nucleotide sequence ID" value="NZ_JAPDDT010000010.1"/>
</dbReference>
<comment type="function">
    <text evidence="5">Toxic component of a toxin-antitoxin (TA) system. An RNase.</text>
</comment>
<feature type="domain" description="PIN" evidence="6">
    <location>
        <begin position="4"/>
        <end position="128"/>
    </location>
</feature>
<evidence type="ECO:0000313" key="8">
    <source>
        <dbReference type="Proteomes" id="UP001320876"/>
    </source>
</evidence>
<dbReference type="EC" id="3.1.-.-" evidence="5"/>
<dbReference type="Proteomes" id="UP001320876">
    <property type="component" value="Unassembled WGS sequence"/>
</dbReference>
<sequence length="149" mass="17299">MLSIDTNLLFFGYAADRPEHETARDWLESLVSRKDVVLSEFILVEFYNLLRNPAVLKRPLGAGEATEMIQIYRSHPYWKIVGFPRDSRRMHDELWTLAATPGLPRRRIFDARQAYALLHHGVRSFATANVKDFEGLGFERVWNPLLKKA</sequence>
<dbReference type="Gene3D" id="3.40.50.1010">
    <property type="entry name" value="5'-nuclease"/>
    <property type="match status" value="1"/>
</dbReference>
<comment type="similarity">
    <text evidence="5">Belongs to the PINc/VapC protein family.</text>
</comment>
<reference evidence="7 8" key="1">
    <citation type="submission" date="2022-10" db="EMBL/GenBank/DDBJ databases">
        <title>Luteolibacter arcticus strain CCTCC AB 2014275, whole genome shotgun sequencing project.</title>
        <authorList>
            <person name="Zhao G."/>
            <person name="Shen L."/>
        </authorList>
    </citation>
    <scope>NUCLEOTIDE SEQUENCE [LARGE SCALE GENOMIC DNA]</scope>
    <source>
        <strain evidence="7 8">CCTCC AB 2014275</strain>
    </source>
</reference>
<dbReference type="InterPro" id="IPR002716">
    <property type="entry name" value="PIN_dom"/>
</dbReference>
<comment type="cofactor">
    <cofactor evidence="5">
        <name>Mg(2+)</name>
        <dbReference type="ChEBI" id="CHEBI:18420"/>
    </cofactor>
</comment>
<feature type="binding site" evidence="5">
    <location>
        <position position="5"/>
    </location>
    <ligand>
        <name>Mg(2+)</name>
        <dbReference type="ChEBI" id="CHEBI:18420"/>
    </ligand>
</feature>
<keyword evidence="8" id="KW-1185">Reference proteome</keyword>
<keyword evidence="4 5" id="KW-0378">Hydrolase</keyword>
<keyword evidence="2 5" id="KW-0540">Nuclease</keyword>
<name>A0ABT3GN68_9BACT</name>
<evidence type="ECO:0000256" key="5">
    <source>
        <dbReference type="HAMAP-Rule" id="MF_00265"/>
    </source>
</evidence>
<gene>
    <name evidence="5" type="primary">vapC</name>
    <name evidence="7" type="ORF">OKA05_20420</name>
</gene>
<protein>
    <recommendedName>
        <fullName evidence="5">Ribonuclease VapC</fullName>
        <shortName evidence="5">RNase VapC</shortName>
        <ecNumber evidence="5">3.1.-.-</ecNumber>
    </recommendedName>
    <alternativeName>
        <fullName evidence="5">Toxin VapC</fullName>
    </alternativeName>
</protein>
<evidence type="ECO:0000256" key="3">
    <source>
        <dbReference type="ARBA" id="ARBA00022723"/>
    </source>
</evidence>
<proteinExistence type="inferred from homology"/>
<keyword evidence="1 5" id="KW-1277">Toxin-antitoxin system</keyword>
<evidence type="ECO:0000313" key="7">
    <source>
        <dbReference type="EMBL" id="MCW1924939.1"/>
    </source>
</evidence>
<keyword evidence="3 5" id="KW-0479">Metal-binding</keyword>
<dbReference type="InterPro" id="IPR029060">
    <property type="entry name" value="PIN-like_dom_sf"/>
</dbReference>
<dbReference type="Pfam" id="PF01850">
    <property type="entry name" value="PIN"/>
    <property type="match status" value="1"/>
</dbReference>
<organism evidence="7 8">
    <name type="scientific">Luteolibacter arcticus</name>
    <dbReference type="NCBI Taxonomy" id="1581411"/>
    <lineage>
        <taxon>Bacteria</taxon>
        <taxon>Pseudomonadati</taxon>
        <taxon>Verrucomicrobiota</taxon>
        <taxon>Verrucomicrobiia</taxon>
        <taxon>Verrucomicrobiales</taxon>
        <taxon>Verrucomicrobiaceae</taxon>
        <taxon>Luteolibacter</taxon>
    </lineage>
</organism>
<keyword evidence="5" id="KW-0800">Toxin</keyword>
<dbReference type="SUPFAM" id="SSF88723">
    <property type="entry name" value="PIN domain-like"/>
    <property type="match status" value="1"/>
</dbReference>
<comment type="caution">
    <text evidence="7">The sequence shown here is derived from an EMBL/GenBank/DDBJ whole genome shotgun (WGS) entry which is preliminary data.</text>
</comment>
<dbReference type="EMBL" id="JAPDDT010000010">
    <property type="protein sequence ID" value="MCW1924939.1"/>
    <property type="molecule type" value="Genomic_DNA"/>
</dbReference>
<dbReference type="HAMAP" id="MF_00265">
    <property type="entry name" value="VapC_Nob1"/>
    <property type="match status" value="1"/>
</dbReference>
<evidence type="ECO:0000259" key="6">
    <source>
        <dbReference type="Pfam" id="PF01850"/>
    </source>
</evidence>
<keyword evidence="5" id="KW-0460">Magnesium</keyword>
<evidence type="ECO:0000256" key="2">
    <source>
        <dbReference type="ARBA" id="ARBA00022722"/>
    </source>
</evidence>
<evidence type="ECO:0000256" key="1">
    <source>
        <dbReference type="ARBA" id="ARBA00022649"/>
    </source>
</evidence>
<accession>A0ABT3GN68</accession>
<evidence type="ECO:0000256" key="4">
    <source>
        <dbReference type="ARBA" id="ARBA00022801"/>
    </source>
</evidence>